<dbReference type="Proteomes" id="UP000263928">
    <property type="component" value="Unassembled WGS sequence"/>
</dbReference>
<gene>
    <name evidence="1" type="ORF">PROPAUS_2368</name>
</gene>
<sequence length="136" mass="14877">MSVAPDHATGVRAPAGWPSRVASPGSVRMRRDAVVFLLEHCPPEFRAHAPLRRRPLVLARLAAAHVDKQLKVTRRALAQEREGPEQAAVLGILDDAAAVLRKEETRLIKASRSVALVEQALRAETPWGGHDADPHR</sequence>
<dbReference type="OrthoDB" id="4244911at2"/>
<reference evidence="2" key="1">
    <citation type="submission" date="2018-08" db="EMBL/GenBank/DDBJ databases">
        <authorList>
            <person name="Hornung B."/>
        </authorList>
    </citation>
    <scope>NUCLEOTIDE SEQUENCE [LARGE SCALE GENOMIC DNA]</scope>
</reference>
<dbReference type="RefSeq" id="WP_126464213.1">
    <property type="nucleotide sequence ID" value="NZ_LR134442.1"/>
</dbReference>
<dbReference type="AlphaFoldDB" id="A0A383S8R0"/>
<evidence type="ECO:0000313" key="2">
    <source>
        <dbReference type="Proteomes" id="UP000263928"/>
    </source>
</evidence>
<proteinExistence type="predicted"/>
<organism evidence="1 2">
    <name type="scientific">Propionibacterium australiense</name>
    <dbReference type="NCBI Taxonomy" id="119981"/>
    <lineage>
        <taxon>Bacteria</taxon>
        <taxon>Bacillati</taxon>
        <taxon>Actinomycetota</taxon>
        <taxon>Actinomycetes</taxon>
        <taxon>Propionibacteriales</taxon>
        <taxon>Propionibacteriaceae</taxon>
        <taxon>Propionibacterium</taxon>
    </lineage>
</organism>
<name>A0A383S8R0_9ACTN</name>
<evidence type="ECO:0000313" key="1">
    <source>
        <dbReference type="EMBL" id="SYZ34358.1"/>
    </source>
</evidence>
<protein>
    <submittedName>
        <fullName evidence="1">Uncharacterized protein</fullName>
    </submittedName>
</protein>
<dbReference type="EMBL" id="UNQJ01000023">
    <property type="protein sequence ID" value="SYZ34358.1"/>
    <property type="molecule type" value="Genomic_DNA"/>
</dbReference>
<keyword evidence="2" id="KW-1185">Reference proteome</keyword>
<accession>A0A383S8R0</accession>